<dbReference type="Proteomes" id="UP001057452">
    <property type="component" value="Chromosome 4"/>
</dbReference>
<keyword evidence="2" id="KW-1185">Reference proteome</keyword>
<accession>A0ACB9XNG4</accession>
<reference evidence="1" key="1">
    <citation type="submission" date="2022-05" db="EMBL/GenBank/DDBJ databases">
        <title>Chromosome-level genome of Chaenocephalus aceratus.</title>
        <authorList>
            <person name="Park H."/>
        </authorList>
    </citation>
    <scope>NUCLEOTIDE SEQUENCE</scope>
    <source>
        <strain evidence="1">KU_202001</strain>
    </source>
</reference>
<evidence type="ECO:0000313" key="1">
    <source>
        <dbReference type="EMBL" id="KAI4828342.1"/>
    </source>
</evidence>
<organism evidence="1 2">
    <name type="scientific">Chaenocephalus aceratus</name>
    <name type="common">Blackfin icefish</name>
    <name type="synonym">Chaenichthys aceratus</name>
    <dbReference type="NCBI Taxonomy" id="36190"/>
    <lineage>
        <taxon>Eukaryota</taxon>
        <taxon>Metazoa</taxon>
        <taxon>Chordata</taxon>
        <taxon>Craniata</taxon>
        <taxon>Vertebrata</taxon>
        <taxon>Euteleostomi</taxon>
        <taxon>Actinopterygii</taxon>
        <taxon>Neopterygii</taxon>
        <taxon>Teleostei</taxon>
        <taxon>Neoteleostei</taxon>
        <taxon>Acanthomorphata</taxon>
        <taxon>Eupercaria</taxon>
        <taxon>Perciformes</taxon>
        <taxon>Notothenioidei</taxon>
        <taxon>Channichthyidae</taxon>
        <taxon>Chaenocephalus</taxon>
    </lineage>
</organism>
<sequence>MELTVPWEAEVDEPYNSKWLKDSDIVAEAGQQGWKMWVLLVEVGCGVATSSTSQLKRQEDRYPRQDVKMCRGCRLKQRLAAAEKEGSQLD</sequence>
<comment type="caution">
    <text evidence="1">The sequence shown here is derived from an EMBL/GenBank/DDBJ whole genome shotgun (WGS) entry which is preliminary data.</text>
</comment>
<gene>
    <name evidence="1" type="ORF">KUCAC02_022438</name>
</gene>
<evidence type="ECO:0000313" key="2">
    <source>
        <dbReference type="Proteomes" id="UP001057452"/>
    </source>
</evidence>
<dbReference type="EMBL" id="CM043788">
    <property type="protein sequence ID" value="KAI4828342.1"/>
    <property type="molecule type" value="Genomic_DNA"/>
</dbReference>
<proteinExistence type="predicted"/>
<name>A0ACB9XNG4_CHAAC</name>
<protein>
    <submittedName>
        <fullName evidence="1">Uncharacterized protein</fullName>
    </submittedName>
</protein>